<evidence type="ECO:0000256" key="6">
    <source>
        <dbReference type="ARBA" id="ARBA00022679"/>
    </source>
</evidence>
<dbReference type="Gene3D" id="3.30.450.20">
    <property type="entry name" value="PAS domain"/>
    <property type="match status" value="2"/>
</dbReference>
<organism evidence="17 18">
    <name type="scientific">Paenibacillus selenitireducens</name>
    <dbReference type="NCBI Taxonomy" id="1324314"/>
    <lineage>
        <taxon>Bacteria</taxon>
        <taxon>Bacillati</taxon>
        <taxon>Bacillota</taxon>
        <taxon>Bacilli</taxon>
        <taxon>Bacillales</taxon>
        <taxon>Paenibacillaceae</taxon>
        <taxon>Paenibacillus</taxon>
    </lineage>
</organism>
<evidence type="ECO:0000256" key="12">
    <source>
        <dbReference type="ARBA" id="ARBA00023012"/>
    </source>
</evidence>
<dbReference type="Pfam" id="PF00672">
    <property type="entry name" value="HAMP"/>
    <property type="match status" value="1"/>
</dbReference>
<accession>A0A1T2XNR2</accession>
<comment type="caution">
    <text evidence="17">The sequence shown here is derived from an EMBL/GenBank/DDBJ whole genome shotgun (WGS) entry which is preliminary data.</text>
</comment>
<dbReference type="InterPro" id="IPR005467">
    <property type="entry name" value="His_kinase_dom"/>
</dbReference>
<keyword evidence="8" id="KW-0547">Nucleotide-binding</keyword>
<name>A0A1T2XNR2_9BACL</name>
<evidence type="ECO:0000313" key="18">
    <source>
        <dbReference type="Proteomes" id="UP000190188"/>
    </source>
</evidence>
<sequence>MKNRMLEFFYSLSIHKKITLSFIIAVSVLIISMSIFTYRISSDILIGKAVENTEQHLRLVSEKLEIILDNAENYSKIAITNSNVQRILSDPPTSNPVETYNRYVEVSNALADIVDSKTFVDSMLIYDHNGQIYTSGSLKNVSDVSRQYFNRFAGSPYGLVWNNTAISNYVKEESSHNVVSLFQKFNSSKDGSPLGIIQLSIDERYIADQYANIDIGHDGHIFIVNKDGRIASHPDKSQLYTSITKQPYFSWVLGHAGGKTFTFNGIEHLVVSQSYPRLNWTIVGVVPIQEITKDNQVLTDKFYVLSMVFIGLSIILTILVAKSITRPLNRIKETIKQVQRGNLDVSLELKTRDEVGALAREFNKMVQRTKFLMDNRMEEQKKKKEYELAVMQSQINPHFLYNTLESICALADLQRNNDIVSLVSKMALFYRGVLSKGSHIISIEDEMVITQSYLEILKIRYGDQLDYIFELDEQIYKYVTIKLLLQPLVENSIYHGLKHKRGMGHIIIKGWVNDGKVWIEIIDDGIGMTPEQLHKILTEEPDNYKDKSFGLKSTNERIQLYFGLQYGLEIDSVPGQGTTVRIMLPANMNWSDGK</sequence>
<dbReference type="EMBL" id="MSZX01000001">
    <property type="protein sequence ID" value="OPA81491.1"/>
    <property type="molecule type" value="Genomic_DNA"/>
</dbReference>
<dbReference type="CDD" id="cd06225">
    <property type="entry name" value="HAMP"/>
    <property type="match status" value="1"/>
</dbReference>
<evidence type="ECO:0000256" key="13">
    <source>
        <dbReference type="ARBA" id="ARBA00023136"/>
    </source>
</evidence>
<dbReference type="STRING" id="1324314.BVG16_00145"/>
<reference evidence="17 18" key="1">
    <citation type="submission" date="2017-01" db="EMBL/GenBank/DDBJ databases">
        <title>Genome analysis of Paenibacillus selenitrireducens ES3-24.</title>
        <authorList>
            <person name="Xu D."/>
            <person name="Yao R."/>
            <person name="Zheng S."/>
        </authorList>
    </citation>
    <scope>NUCLEOTIDE SEQUENCE [LARGE SCALE GENOMIC DNA]</scope>
    <source>
        <strain evidence="17 18">ES3-24</strain>
    </source>
</reference>
<dbReference type="InterPro" id="IPR003594">
    <property type="entry name" value="HATPase_dom"/>
</dbReference>
<feature type="transmembrane region" description="Helical" evidence="14">
    <location>
        <begin position="302"/>
        <end position="321"/>
    </location>
</feature>
<protein>
    <recommendedName>
        <fullName evidence="3">histidine kinase</fullName>
        <ecNumber evidence="3">2.7.13.3</ecNumber>
    </recommendedName>
</protein>
<dbReference type="InterPro" id="IPR050640">
    <property type="entry name" value="Bact_2-comp_sensor_kinase"/>
</dbReference>
<dbReference type="Pfam" id="PF06580">
    <property type="entry name" value="His_kinase"/>
    <property type="match status" value="1"/>
</dbReference>
<proteinExistence type="predicted"/>
<dbReference type="SMART" id="SM00304">
    <property type="entry name" value="HAMP"/>
    <property type="match status" value="1"/>
</dbReference>
<dbReference type="InterPro" id="IPR003660">
    <property type="entry name" value="HAMP_dom"/>
</dbReference>
<dbReference type="PANTHER" id="PTHR34220">
    <property type="entry name" value="SENSOR HISTIDINE KINASE YPDA"/>
    <property type="match status" value="1"/>
</dbReference>
<dbReference type="Pfam" id="PF02518">
    <property type="entry name" value="HATPase_c"/>
    <property type="match status" value="1"/>
</dbReference>
<dbReference type="PANTHER" id="PTHR34220:SF7">
    <property type="entry name" value="SENSOR HISTIDINE KINASE YPDA"/>
    <property type="match status" value="1"/>
</dbReference>
<keyword evidence="13 14" id="KW-0472">Membrane</keyword>
<evidence type="ECO:0000256" key="4">
    <source>
        <dbReference type="ARBA" id="ARBA00022475"/>
    </source>
</evidence>
<comment type="catalytic activity">
    <reaction evidence="1">
        <text>ATP + protein L-histidine = ADP + protein N-phospho-L-histidine.</text>
        <dbReference type="EC" id="2.7.13.3"/>
    </reaction>
</comment>
<feature type="transmembrane region" description="Helical" evidence="14">
    <location>
        <begin position="20"/>
        <end position="38"/>
    </location>
</feature>
<dbReference type="Proteomes" id="UP000190188">
    <property type="component" value="Unassembled WGS sequence"/>
</dbReference>
<evidence type="ECO:0000256" key="9">
    <source>
        <dbReference type="ARBA" id="ARBA00022777"/>
    </source>
</evidence>
<dbReference type="Gene3D" id="6.10.340.10">
    <property type="match status" value="1"/>
</dbReference>
<evidence type="ECO:0000259" key="15">
    <source>
        <dbReference type="PROSITE" id="PS50109"/>
    </source>
</evidence>
<evidence type="ECO:0000259" key="16">
    <source>
        <dbReference type="PROSITE" id="PS50885"/>
    </source>
</evidence>
<dbReference type="SUPFAM" id="SSF158472">
    <property type="entry name" value="HAMP domain-like"/>
    <property type="match status" value="1"/>
</dbReference>
<keyword evidence="10" id="KW-0067">ATP-binding</keyword>
<dbReference type="SMART" id="SM00387">
    <property type="entry name" value="HATPase_c"/>
    <property type="match status" value="1"/>
</dbReference>
<keyword evidence="6" id="KW-0808">Transferase</keyword>
<dbReference type="CDD" id="cd12912">
    <property type="entry name" value="PDC2_MCP_like"/>
    <property type="match status" value="1"/>
</dbReference>
<dbReference type="GO" id="GO:0005886">
    <property type="term" value="C:plasma membrane"/>
    <property type="evidence" value="ECO:0007669"/>
    <property type="project" value="UniProtKB-SubCell"/>
</dbReference>
<dbReference type="InterPro" id="IPR010559">
    <property type="entry name" value="Sig_transdc_His_kin_internal"/>
</dbReference>
<comment type="subcellular location">
    <subcellularLocation>
        <location evidence="2">Cell membrane</location>
        <topology evidence="2">Multi-pass membrane protein</topology>
    </subcellularLocation>
</comment>
<evidence type="ECO:0000256" key="7">
    <source>
        <dbReference type="ARBA" id="ARBA00022692"/>
    </source>
</evidence>
<dbReference type="InterPro" id="IPR033479">
    <property type="entry name" value="dCache_1"/>
</dbReference>
<dbReference type="SUPFAM" id="SSF55874">
    <property type="entry name" value="ATPase domain of HSP90 chaperone/DNA topoisomerase II/histidine kinase"/>
    <property type="match status" value="1"/>
</dbReference>
<keyword evidence="18" id="KW-1185">Reference proteome</keyword>
<dbReference type="OrthoDB" id="9809348at2"/>
<dbReference type="EC" id="2.7.13.3" evidence="3"/>
<dbReference type="Pfam" id="PF02743">
    <property type="entry name" value="dCache_1"/>
    <property type="match status" value="1"/>
</dbReference>
<gene>
    <name evidence="17" type="ORF">BVG16_00145</name>
</gene>
<dbReference type="GO" id="GO:0005524">
    <property type="term" value="F:ATP binding"/>
    <property type="evidence" value="ECO:0007669"/>
    <property type="project" value="UniProtKB-KW"/>
</dbReference>
<dbReference type="Gene3D" id="3.30.565.10">
    <property type="entry name" value="Histidine kinase-like ATPase, C-terminal domain"/>
    <property type="match status" value="1"/>
</dbReference>
<dbReference type="PROSITE" id="PS50885">
    <property type="entry name" value="HAMP"/>
    <property type="match status" value="1"/>
</dbReference>
<keyword evidence="7 14" id="KW-0812">Transmembrane</keyword>
<evidence type="ECO:0000256" key="3">
    <source>
        <dbReference type="ARBA" id="ARBA00012438"/>
    </source>
</evidence>
<evidence type="ECO:0000256" key="5">
    <source>
        <dbReference type="ARBA" id="ARBA00022553"/>
    </source>
</evidence>
<dbReference type="GO" id="GO:0000155">
    <property type="term" value="F:phosphorelay sensor kinase activity"/>
    <property type="evidence" value="ECO:0007669"/>
    <property type="project" value="InterPro"/>
</dbReference>
<evidence type="ECO:0000256" key="11">
    <source>
        <dbReference type="ARBA" id="ARBA00022989"/>
    </source>
</evidence>
<keyword evidence="9 17" id="KW-0418">Kinase</keyword>
<keyword evidence="11 14" id="KW-1133">Transmembrane helix</keyword>
<evidence type="ECO:0000313" key="17">
    <source>
        <dbReference type="EMBL" id="OPA81491.1"/>
    </source>
</evidence>
<evidence type="ECO:0000256" key="14">
    <source>
        <dbReference type="SAM" id="Phobius"/>
    </source>
</evidence>
<dbReference type="PROSITE" id="PS50109">
    <property type="entry name" value="HIS_KIN"/>
    <property type="match status" value="1"/>
</dbReference>
<keyword evidence="4" id="KW-1003">Cell membrane</keyword>
<feature type="domain" description="HAMP" evidence="16">
    <location>
        <begin position="322"/>
        <end position="374"/>
    </location>
</feature>
<evidence type="ECO:0000256" key="10">
    <source>
        <dbReference type="ARBA" id="ARBA00022840"/>
    </source>
</evidence>
<evidence type="ECO:0000256" key="8">
    <source>
        <dbReference type="ARBA" id="ARBA00022741"/>
    </source>
</evidence>
<keyword evidence="5" id="KW-0597">Phosphoprotein</keyword>
<dbReference type="InterPro" id="IPR036890">
    <property type="entry name" value="HATPase_C_sf"/>
</dbReference>
<evidence type="ECO:0000256" key="1">
    <source>
        <dbReference type="ARBA" id="ARBA00000085"/>
    </source>
</evidence>
<evidence type="ECO:0000256" key="2">
    <source>
        <dbReference type="ARBA" id="ARBA00004651"/>
    </source>
</evidence>
<keyword evidence="12" id="KW-0902">Two-component regulatory system</keyword>
<dbReference type="AlphaFoldDB" id="A0A1T2XNR2"/>
<feature type="domain" description="Histidine kinase" evidence="15">
    <location>
        <begin position="481"/>
        <end position="588"/>
    </location>
</feature>